<keyword evidence="1" id="KW-0472">Membrane</keyword>
<feature type="transmembrane region" description="Helical" evidence="1">
    <location>
        <begin position="246"/>
        <end position="270"/>
    </location>
</feature>
<feature type="transmembrane region" description="Helical" evidence="1">
    <location>
        <begin position="390"/>
        <end position="410"/>
    </location>
</feature>
<feature type="transmembrane region" description="Helical" evidence="1">
    <location>
        <begin position="140"/>
        <end position="159"/>
    </location>
</feature>
<keyword evidence="3" id="KW-1185">Reference proteome</keyword>
<evidence type="ECO:0000256" key="1">
    <source>
        <dbReference type="SAM" id="Phobius"/>
    </source>
</evidence>
<dbReference type="AlphaFoldDB" id="A0A8H4N6D1"/>
<feature type="transmembrane region" description="Helical" evidence="1">
    <location>
        <begin position="422"/>
        <end position="443"/>
    </location>
</feature>
<accession>A0A8H4N6D1</accession>
<feature type="transmembrane region" description="Helical" evidence="1">
    <location>
        <begin position="358"/>
        <end position="378"/>
    </location>
</feature>
<dbReference type="OrthoDB" id="3363151at2759"/>
<feature type="transmembrane region" description="Helical" evidence="1">
    <location>
        <begin position="55"/>
        <end position="74"/>
    </location>
</feature>
<keyword evidence="1" id="KW-1133">Transmembrane helix</keyword>
<dbReference type="Proteomes" id="UP000572817">
    <property type="component" value="Unassembled WGS sequence"/>
</dbReference>
<keyword evidence="1" id="KW-0812">Transmembrane</keyword>
<reference evidence="2" key="1">
    <citation type="submission" date="2020-04" db="EMBL/GenBank/DDBJ databases">
        <title>Genome Assembly and Annotation of Botryosphaeria dothidea sdau 11-99, a Latent Pathogen of Apple Fruit Ring Rot in China.</title>
        <authorList>
            <person name="Yu C."/>
            <person name="Diao Y."/>
            <person name="Lu Q."/>
            <person name="Zhao J."/>
            <person name="Cui S."/>
            <person name="Peng C."/>
            <person name="He B."/>
            <person name="Liu H."/>
        </authorList>
    </citation>
    <scope>NUCLEOTIDE SEQUENCE [LARGE SCALE GENOMIC DNA]</scope>
    <source>
        <strain evidence="2">Sdau11-99</strain>
    </source>
</reference>
<proteinExistence type="predicted"/>
<organism evidence="2 3">
    <name type="scientific">Botryosphaeria dothidea</name>
    <dbReference type="NCBI Taxonomy" id="55169"/>
    <lineage>
        <taxon>Eukaryota</taxon>
        <taxon>Fungi</taxon>
        <taxon>Dikarya</taxon>
        <taxon>Ascomycota</taxon>
        <taxon>Pezizomycotina</taxon>
        <taxon>Dothideomycetes</taxon>
        <taxon>Dothideomycetes incertae sedis</taxon>
        <taxon>Botryosphaeriales</taxon>
        <taxon>Botryosphaeriaceae</taxon>
        <taxon>Botryosphaeria</taxon>
    </lineage>
</organism>
<protein>
    <submittedName>
        <fullName evidence="2">Uncharacterized protein</fullName>
    </submittedName>
</protein>
<evidence type="ECO:0000313" key="2">
    <source>
        <dbReference type="EMBL" id="KAF4308908.1"/>
    </source>
</evidence>
<feature type="transmembrane region" description="Helical" evidence="1">
    <location>
        <begin position="214"/>
        <end position="234"/>
    </location>
</feature>
<sequence length="463" mass="52490">MGLPTTRVSEKEEDNSTSAAAVDSTNKTLLQSLLSFRSSASSSPEQDWLIGIRGFLVIQSFVWCFLTAFAPAAVKDAENTDGPFYQIILRKVFSVLFWNESLIYSFIVLLSARTIIIPFLQNSTRQVVASQVFRRGIRLWIPTAAAFGLSTVILNQIGLEYIDDFKTRTGNVTIATPERIQNFLNWFNSMFEIFWVNKNYATQKGSLAFPSQTLYTISIVFVQSYTVYMTMICIPYTRNSWRAKAFMFFIATAWWVQSWAWYSVTGILLADMTMNMDFKAKAKRGIPLHLPGGKSVRCPSYVAYAVLLLAGLIMEYLWVAWRPSYATAELKGHTGLYNAGGLNDGLDLSQPLARDDNYLVILGFMLMMETSDMLQLIFRSPLFTYLGRRSFSYFLIQATIIYTAGIKLFLHLRVDKNWPEGGCNILCLAVCLLTVVPGAEIFYRVVDYPSQVLARVAWNFMIE</sequence>
<name>A0A8H4N6D1_9PEZI</name>
<feature type="transmembrane region" description="Helical" evidence="1">
    <location>
        <begin position="301"/>
        <end position="321"/>
    </location>
</feature>
<comment type="caution">
    <text evidence="2">The sequence shown here is derived from an EMBL/GenBank/DDBJ whole genome shotgun (WGS) entry which is preliminary data.</text>
</comment>
<dbReference type="EMBL" id="WWBZ02000016">
    <property type="protein sequence ID" value="KAF4308908.1"/>
    <property type="molecule type" value="Genomic_DNA"/>
</dbReference>
<evidence type="ECO:0000313" key="3">
    <source>
        <dbReference type="Proteomes" id="UP000572817"/>
    </source>
</evidence>
<feature type="transmembrane region" description="Helical" evidence="1">
    <location>
        <begin position="102"/>
        <end position="120"/>
    </location>
</feature>
<gene>
    <name evidence="2" type="ORF">GTA08_BOTSDO02912</name>
</gene>